<comment type="similarity">
    <text evidence="2 7">Belongs to the cysteine synthase/cystathionine beta-synthase family.</text>
</comment>
<dbReference type="InterPro" id="IPR036052">
    <property type="entry name" value="TrpB-like_PALP_sf"/>
</dbReference>
<evidence type="ECO:0000256" key="1">
    <source>
        <dbReference type="ARBA" id="ARBA00001933"/>
    </source>
</evidence>
<dbReference type="InterPro" id="IPR001926">
    <property type="entry name" value="TrpB-like_PALP"/>
</dbReference>
<keyword evidence="4 7" id="KW-0808">Transferase</keyword>
<comment type="catalytic activity">
    <reaction evidence="7">
        <text>O-acetyl-L-serine + hydrogen sulfide = L-cysteine + acetate</text>
        <dbReference type="Rhea" id="RHEA:14829"/>
        <dbReference type="ChEBI" id="CHEBI:29919"/>
        <dbReference type="ChEBI" id="CHEBI:30089"/>
        <dbReference type="ChEBI" id="CHEBI:35235"/>
        <dbReference type="ChEBI" id="CHEBI:58340"/>
        <dbReference type="EC" id="2.5.1.47"/>
    </reaction>
</comment>
<feature type="domain" description="Tryptophan synthase beta chain-like PALP" evidence="8">
    <location>
        <begin position="40"/>
        <end position="328"/>
    </location>
</feature>
<organism evidence="9 10">
    <name type="scientific">Sphagnum troendelagicum</name>
    <dbReference type="NCBI Taxonomy" id="128251"/>
    <lineage>
        <taxon>Eukaryota</taxon>
        <taxon>Viridiplantae</taxon>
        <taxon>Streptophyta</taxon>
        <taxon>Embryophyta</taxon>
        <taxon>Bryophyta</taxon>
        <taxon>Sphagnophytina</taxon>
        <taxon>Sphagnopsida</taxon>
        <taxon>Sphagnales</taxon>
        <taxon>Sphagnaceae</taxon>
        <taxon>Sphagnum</taxon>
    </lineage>
</organism>
<dbReference type="InterPro" id="IPR005859">
    <property type="entry name" value="CysK"/>
</dbReference>
<proteinExistence type="inferred from homology"/>
<evidence type="ECO:0000256" key="7">
    <source>
        <dbReference type="RuleBase" id="RU003985"/>
    </source>
</evidence>
<dbReference type="NCBIfam" id="TIGR01139">
    <property type="entry name" value="cysK"/>
    <property type="match status" value="1"/>
</dbReference>
<evidence type="ECO:0000256" key="6">
    <source>
        <dbReference type="ARBA" id="ARBA00023192"/>
    </source>
</evidence>
<comment type="cofactor">
    <cofactor evidence="1 7">
        <name>pyridoxal 5'-phosphate</name>
        <dbReference type="ChEBI" id="CHEBI:597326"/>
    </cofactor>
</comment>
<dbReference type="PANTHER" id="PTHR10314">
    <property type="entry name" value="CYSTATHIONINE BETA-SYNTHASE"/>
    <property type="match status" value="1"/>
</dbReference>
<evidence type="ECO:0000256" key="2">
    <source>
        <dbReference type="ARBA" id="ARBA00007103"/>
    </source>
</evidence>
<evidence type="ECO:0000259" key="8">
    <source>
        <dbReference type="Pfam" id="PF00291"/>
    </source>
</evidence>
<dbReference type="EC" id="2.5.1.47" evidence="7"/>
<sequence>MRILVGSEYCRAASSVDEDLSTVELGERSAMKENIAGNVDELIGWTPLVEIKHITKAEGALARIVGKLEGKQPGGSVKDRVALNMILDAEEKGLITPGKTVLMDITGGNTGVAIAMVARHRGYKAIITMPDLCSMERRILMRSLGAELILVDAKKGFDYIFELQDAIVAKTPNAYMLSQFTNPANPEAHFRYTGPEIWEATAGKVDIFVAGCGTGGTVTGAGRYLKSKKPSVQVVTVEPAESAVLSGGEKGPHQIEGIGSGLIPELLDISMLDRVMTVHSNEALDMARRLSLEEGLLVGISSGAAFAAALKIAKEPENAGKLIVVIFPSSAERYLSTTLFANIKEECEKWPVL</sequence>
<evidence type="ECO:0000256" key="5">
    <source>
        <dbReference type="ARBA" id="ARBA00022898"/>
    </source>
</evidence>
<evidence type="ECO:0000256" key="4">
    <source>
        <dbReference type="ARBA" id="ARBA00022679"/>
    </source>
</evidence>
<keyword evidence="10" id="KW-1185">Reference proteome</keyword>
<dbReference type="EMBL" id="OZ019895">
    <property type="protein sequence ID" value="CAK9218601.1"/>
    <property type="molecule type" value="Genomic_DNA"/>
</dbReference>
<keyword evidence="6 7" id="KW-0198">Cysteine biosynthesis</keyword>
<dbReference type="CDD" id="cd01561">
    <property type="entry name" value="CBS_like"/>
    <property type="match status" value="1"/>
</dbReference>
<dbReference type="SUPFAM" id="SSF53686">
    <property type="entry name" value="Tryptophan synthase beta subunit-like PLP-dependent enzymes"/>
    <property type="match status" value="1"/>
</dbReference>
<accession>A0ABP0UC67</accession>
<name>A0ABP0UC67_9BRYO</name>
<evidence type="ECO:0000313" key="9">
    <source>
        <dbReference type="EMBL" id="CAK9218601.1"/>
    </source>
</evidence>
<dbReference type="InterPro" id="IPR050214">
    <property type="entry name" value="Cys_Synth/Cystath_Beta-Synth"/>
</dbReference>
<dbReference type="Gene3D" id="3.40.50.1100">
    <property type="match status" value="2"/>
</dbReference>
<gene>
    <name evidence="9" type="ORF">CSSPTR1EN2_LOCUS14066</name>
</gene>
<dbReference type="InterPro" id="IPR005856">
    <property type="entry name" value="Cys_synth"/>
</dbReference>
<protein>
    <recommendedName>
        <fullName evidence="7">Cysteine synthase</fullName>
        <ecNumber evidence="7">2.5.1.47</ecNumber>
    </recommendedName>
</protein>
<dbReference type="Pfam" id="PF00291">
    <property type="entry name" value="PALP"/>
    <property type="match status" value="1"/>
</dbReference>
<keyword evidence="5 7" id="KW-0663">Pyridoxal phosphate</keyword>
<evidence type="ECO:0000313" key="10">
    <source>
        <dbReference type="Proteomes" id="UP001497512"/>
    </source>
</evidence>
<dbReference type="PROSITE" id="PS00901">
    <property type="entry name" value="CYS_SYNTHASE"/>
    <property type="match status" value="1"/>
</dbReference>
<dbReference type="InterPro" id="IPR001216">
    <property type="entry name" value="P-phosphate_BS"/>
</dbReference>
<keyword evidence="3 7" id="KW-0028">Amino-acid biosynthesis</keyword>
<reference evidence="9" key="1">
    <citation type="submission" date="2024-02" db="EMBL/GenBank/DDBJ databases">
        <authorList>
            <consortium name="ELIXIR-Norway"/>
            <consortium name="Elixir Norway"/>
        </authorList>
    </citation>
    <scope>NUCLEOTIDE SEQUENCE</scope>
</reference>
<evidence type="ECO:0000256" key="3">
    <source>
        <dbReference type="ARBA" id="ARBA00022605"/>
    </source>
</evidence>
<dbReference type="NCBIfam" id="TIGR01136">
    <property type="entry name" value="cysKM"/>
    <property type="match status" value="1"/>
</dbReference>
<dbReference type="Proteomes" id="UP001497512">
    <property type="component" value="Chromosome 3"/>
</dbReference>